<sequence>MSMLREQSLVPFTTSDLPNGKFLIFAPHPDDETFGCGGTILKLRNAQQEVEIALVSNGEQAGDPETRISEFRSVTSALGVRKVYQLNQPDGGLENNINTLESFINVLIKSRPDMIFFPSPLEYHIDHRTTAYLVWEALQSTGFSGKAFSYEIGNQSPANYMVDITAVMSDKVQLMQRYASQLVFNDYPEKIYALNRSRSYTLPPEVKFAEAFFLFENIDVPIMLAMNRQFSLYGQGTNNVKMPWVSVLVRTKDRPYLLKNALTSVMQQNYPYIELVCVNDGGINIDEIVHLFPFKKNIVHNNIRSKGRGGAANDLLSLATGDYLIFLDDDDTIDSDHIENLLQILLHNPSVEVAYSGVRIGNGVDITPAEYNEPYDVARLRRGNYIPIHAVLFSKTLIDKGCRFDESLEIYEDWDFWLQLSQYTPFYHSYKISATYNIFGTSGASNSAKRVNLREWIGKIYEKWLPVWSGLQLLETYEAIEHKSPPVIVNEAQSDKVAEQLLSEVQMLRDWLKQTQSSLAAQAEWGRDILTRALLSHDPFSNMQRNFFIRPARYYTQGCIECFKKVFGADMPPSLWYWKYGQVEWRNVCAVDKDDNVIGFYGCVQRNILAFGEPKIALQPADTMVVKEHRGRLRGYNSMFVMFQTWINFNRSGNHDVFITYGFPNIRHYLLGEKINIYEKADSITQLRWRLGVQYESISEHLHVVIDHEVDPQEIDQLWHVMAHDFQESIIVCRDFSYVNYRYLEHPVYRYKYVFIRSEDTSLLGFFVLKEEEKCIKLMDIVCAKKNIKNILTAICEHLASSGFDFLDVWVTTSHKDLFLTPGVLESSADVIIPMDKKMDKRQIDRVENRWFLLYGDTDFM</sequence>
<dbReference type="EC" id="2.3.1.-" evidence="1"/>
<evidence type="ECO:0000313" key="2">
    <source>
        <dbReference type="Proteomes" id="UP001195965"/>
    </source>
</evidence>
<accession>A0ACD5HHX6</accession>
<keyword evidence="1" id="KW-0012">Acyltransferase</keyword>
<name>A0ACD5HHX6_9PROT</name>
<protein>
    <submittedName>
        <fullName evidence="1">GNAT family N-acetyltransferase</fullName>
        <ecNumber evidence="1">2.3.1.-</ecNumber>
    </submittedName>
</protein>
<keyword evidence="2" id="KW-1185">Reference proteome</keyword>
<dbReference type="EMBL" id="CP127526">
    <property type="protein sequence ID" value="XRI74091.1"/>
    <property type="molecule type" value="Genomic_DNA"/>
</dbReference>
<evidence type="ECO:0000313" key="1">
    <source>
        <dbReference type="EMBL" id="XRI74091.1"/>
    </source>
</evidence>
<dbReference type="Proteomes" id="UP001195965">
    <property type="component" value="Chromosome"/>
</dbReference>
<keyword evidence="1" id="KW-0808">Transferase</keyword>
<proteinExistence type="predicted"/>
<organism evidence="1 2">
    <name type="scientific">Acidithiobacillus montserratensis</name>
    <dbReference type="NCBI Taxonomy" id="2729135"/>
    <lineage>
        <taxon>Bacteria</taxon>
        <taxon>Pseudomonadati</taxon>
        <taxon>Pseudomonadota</taxon>
        <taxon>Acidithiobacillia</taxon>
        <taxon>Acidithiobacillales</taxon>
        <taxon>Acidithiobacillaceae</taxon>
        <taxon>Acidithiobacillus</taxon>
    </lineage>
</organism>
<reference evidence="1 2" key="1">
    <citation type="journal article" date="2021" name="ISME J.">
        <title>Genomic evolution of the class Acidithiobacillia: deep-branching Proteobacteria living in extreme acidic conditions.</title>
        <authorList>
            <person name="Moya-Beltran A."/>
            <person name="Beard S."/>
            <person name="Rojas-Villalobos C."/>
            <person name="Issotta F."/>
            <person name="Gallardo Y."/>
            <person name="Ulloa R."/>
            <person name="Giaveno A."/>
            <person name="Degli Esposti M."/>
            <person name="Johnson D.B."/>
            <person name="Quatrini R."/>
        </authorList>
    </citation>
    <scope>NUCLEOTIDE SEQUENCE [LARGE SCALE GENOMIC DNA]</scope>
    <source>
        <strain evidence="1 2">GG1-14</strain>
    </source>
</reference>
<gene>
    <name evidence="1" type="ORF">HHS34_002570</name>
</gene>